<gene>
    <name evidence="15" type="primary">pta</name>
    <name evidence="15" type="ORF">J0A68_10825</name>
</gene>
<comment type="subunit">
    <text evidence="5">Homohexamer.</text>
</comment>
<comment type="caution">
    <text evidence="15">The sequence shown here is derived from an EMBL/GenBank/DDBJ whole genome shotgun (WGS) entry which is preliminary data.</text>
</comment>
<dbReference type="Gene3D" id="3.40.50.10950">
    <property type="match status" value="1"/>
</dbReference>
<dbReference type="Gene3D" id="3.40.50.300">
    <property type="entry name" value="P-loop containing nucleotide triphosphate hydrolases"/>
    <property type="match status" value="1"/>
</dbReference>
<evidence type="ECO:0000256" key="10">
    <source>
        <dbReference type="ARBA" id="ARBA00023315"/>
    </source>
</evidence>
<organism evidence="15 16">
    <name type="scientific">Algoriphagus oliviformis</name>
    <dbReference type="NCBI Taxonomy" id="2811231"/>
    <lineage>
        <taxon>Bacteria</taxon>
        <taxon>Pseudomonadati</taxon>
        <taxon>Bacteroidota</taxon>
        <taxon>Cytophagia</taxon>
        <taxon>Cytophagales</taxon>
        <taxon>Cyclobacteriaceae</taxon>
        <taxon>Algoriphagus</taxon>
    </lineage>
</organism>
<dbReference type="EC" id="2.3.1.8" evidence="6 12"/>
<dbReference type="InterPro" id="IPR027417">
    <property type="entry name" value="P-loop_NTPase"/>
</dbReference>
<evidence type="ECO:0000256" key="4">
    <source>
        <dbReference type="ARBA" id="ARBA00009786"/>
    </source>
</evidence>
<dbReference type="EMBL" id="JAFKCT010000004">
    <property type="protein sequence ID" value="MBN7811451.1"/>
    <property type="molecule type" value="Genomic_DNA"/>
</dbReference>
<dbReference type="CDD" id="cd03109">
    <property type="entry name" value="DTBS"/>
    <property type="match status" value="1"/>
</dbReference>
<dbReference type="PANTHER" id="PTHR43356">
    <property type="entry name" value="PHOSPHATE ACETYLTRANSFERASE"/>
    <property type="match status" value="1"/>
</dbReference>
<dbReference type="InterPro" id="IPR050500">
    <property type="entry name" value="Phos_Acetyltrans/Butyryltrans"/>
</dbReference>
<keyword evidence="8 12" id="KW-0963">Cytoplasm</keyword>
<evidence type="ECO:0000256" key="12">
    <source>
        <dbReference type="PIRNR" id="PIRNR006107"/>
    </source>
</evidence>
<dbReference type="GO" id="GO:0008959">
    <property type="term" value="F:phosphate acetyltransferase activity"/>
    <property type="evidence" value="ECO:0007669"/>
    <property type="project" value="UniProtKB-EC"/>
</dbReference>
<dbReference type="NCBIfam" id="TIGR00651">
    <property type="entry name" value="pta"/>
    <property type="match status" value="1"/>
</dbReference>
<evidence type="ECO:0000313" key="15">
    <source>
        <dbReference type="EMBL" id="MBN7811451.1"/>
    </source>
</evidence>
<comment type="domain">
    <text evidence="12">The N-terminal region seems to be important for proper quaternary structure. The C-terminal region contains the substrate-binding site.</text>
</comment>
<dbReference type="Gene3D" id="3.40.50.10750">
    <property type="entry name" value="Isocitrate/Isopropylmalate dehydrogenase-like"/>
    <property type="match status" value="1"/>
</dbReference>
<dbReference type="InterPro" id="IPR010766">
    <property type="entry name" value="DRTGG"/>
</dbReference>
<feature type="domain" description="DRTGG" evidence="14">
    <location>
        <begin position="214"/>
        <end position="326"/>
    </location>
</feature>
<keyword evidence="10 12" id="KW-0012">Acyltransferase</keyword>
<dbReference type="Proteomes" id="UP000664317">
    <property type="component" value="Unassembled WGS sequence"/>
</dbReference>
<name>A0ABS3C4C0_9BACT</name>
<protein>
    <recommendedName>
        <fullName evidence="7 12">Phosphate acetyltransferase</fullName>
        <ecNumber evidence="6 12">2.3.1.8</ecNumber>
    </recommendedName>
    <alternativeName>
        <fullName evidence="11 12">Phosphotransacetylase</fullName>
    </alternativeName>
</protein>
<dbReference type="Pfam" id="PF07085">
    <property type="entry name" value="DRTGG"/>
    <property type="match status" value="1"/>
</dbReference>
<comment type="similarity">
    <text evidence="4 12">In the N-terminal section; belongs to the CobB/CobQ family.</text>
</comment>
<proteinExistence type="inferred from homology"/>
<evidence type="ECO:0000256" key="1">
    <source>
        <dbReference type="ARBA" id="ARBA00004496"/>
    </source>
</evidence>
<dbReference type="InterPro" id="IPR002505">
    <property type="entry name" value="PTA_PTB"/>
</dbReference>
<dbReference type="Pfam" id="PF01515">
    <property type="entry name" value="PTA_PTB"/>
    <property type="match status" value="1"/>
</dbReference>
<dbReference type="NCBIfam" id="NF007233">
    <property type="entry name" value="PRK09653.1"/>
    <property type="match status" value="1"/>
</dbReference>
<dbReference type="PANTHER" id="PTHR43356:SF3">
    <property type="entry name" value="PHOSPHATE ACETYLTRANSFERASE"/>
    <property type="match status" value="1"/>
</dbReference>
<dbReference type="Pfam" id="PF13500">
    <property type="entry name" value="AAA_26"/>
    <property type="match status" value="1"/>
</dbReference>
<evidence type="ECO:0000256" key="3">
    <source>
        <dbReference type="ARBA" id="ARBA00008756"/>
    </source>
</evidence>
<evidence type="ECO:0000256" key="11">
    <source>
        <dbReference type="ARBA" id="ARBA00031108"/>
    </source>
</evidence>
<dbReference type="PIRSF" id="PIRSF006107">
    <property type="entry name" value="PhpActrans_proteobac"/>
    <property type="match status" value="1"/>
</dbReference>
<evidence type="ECO:0000256" key="6">
    <source>
        <dbReference type="ARBA" id="ARBA00012707"/>
    </source>
</evidence>
<evidence type="ECO:0000256" key="5">
    <source>
        <dbReference type="ARBA" id="ARBA00011643"/>
    </source>
</evidence>
<keyword evidence="9 12" id="KW-0808">Transferase</keyword>
<accession>A0ABS3C4C0</accession>
<keyword evidence="16" id="KW-1185">Reference proteome</keyword>
<evidence type="ECO:0000256" key="8">
    <source>
        <dbReference type="ARBA" id="ARBA00022490"/>
    </source>
</evidence>
<feature type="domain" description="Phosphate acetyl/butaryl transferase" evidence="13">
    <location>
        <begin position="371"/>
        <end position="690"/>
    </location>
</feature>
<dbReference type="InterPro" id="IPR016475">
    <property type="entry name" value="P-Actrans_bac"/>
</dbReference>
<dbReference type="InterPro" id="IPR042112">
    <property type="entry name" value="P_AcTrfase_dom2"/>
</dbReference>
<dbReference type="InterPro" id="IPR028979">
    <property type="entry name" value="Ser_kin/Pase_Hpr-like_N_sf"/>
</dbReference>
<reference evidence="15 16" key="1">
    <citation type="submission" date="2021-03" db="EMBL/GenBank/DDBJ databases">
        <title>novel species isolated from a fishpond in China.</title>
        <authorList>
            <person name="Lu H."/>
            <person name="Cai Z."/>
        </authorList>
    </citation>
    <scope>NUCLEOTIDE SEQUENCE [LARGE SCALE GENOMIC DNA]</scope>
    <source>
        <strain evidence="15 16">H41</strain>
    </source>
</reference>
<evidence type="ECO:0000259" key="13">
    <source>
        <dbReference type="Pfam" id="PF01515"/>
    </source>
</evidence>
<comment type="similarity">
    <text evidence="3 12">In the C-terminal section; belongs to the phosphate acetyltransferase and butyryltransferase family.</text>
</comment>
<evidence type="ECO:0000259" key="14">
    <source>
        <dbReference type="Pfam" id="PF07085"/>
    </source>
</evidence>
<evidence type="ECO:0000313" key="16">
    <source>
        <dbReference type="Proteomes" id="UP000664317"/>
    </source>
</evidence>
<comment type="catalytic activity">
    <reaction evidence="12">
        <text>acetyl-CoA + phosphate = acetyl phosphate + CoA</text>
        <dbReference type="Rhea" id="RHEA:19521"/>
        <dbReference type="ChEBI" id="CHEBI:22191"/>
        <dbReference type="ChEBI" id="CHEBI:43474"/>
        <dbReference type="ChEBI" id="CHEBI:57287"/>
        <dbReference type="ChEBI" id="CHEBI:57288"/>
        <dbReference type="EC" id="2.3.1.8"/>
    </reaction>
</comment>
<dbReference type="SUPFAM" id="SSF75138">
    <property type="entry name" value="HprK N-terminal domain-like"/>
    <property type="match status" value="1"/>
</dbReference>
<comment type="function">
    <text evidence="12">Involved in acetate metabolism.</text>
</comment>
<sequence length="698" mass="76120">MTNAIYLTTTEPFSGKSIFALGLMSLLAAKTDKLAYFKPIIAGGKKDKDRRLDLIKSQFKLSQSYEDMYVFSRKKAIKEINNGNESFLIDSIIEKFQRLQESSDFVVVEGTDFIDSTTNVEFDGNIAIAKNLGIPAAIILNCSRRTVAEIVDQALATVKGFLSRGVQVLVLVANKVEEGKAEEIEKRLKAIIPKETLVTTIPMLLELSNPTMGEIRESLGAKQLFGENLLTNRVDHAIVGAMQLPNFLNRLGQNTLVVTPGDRGDLIIGALQANVSRSFGKVAGIIVSGGIPPEASILKMVEGLETIVPILEVEMGTFQAVTEVNLIRARIAPGDEEKISIAIRLFERWVDEKALADRIIAFKSDTLTPRMFQYQLVKRAKALKKHIVLPEGDDDRILIAADMLIRQNVVDLTILGLRESIETAIKRLNLSLDLDKVTIENPETSSRLEDYAQLLYELRKSKGVTLDMARDLMHDVSYFGTMMVYRGEADGMVSGAVHTTQHTIRPALQFVKTKAGVATVSSVFFMCLPNRVSVFGDCAVNPNPTSEQLADIAISSAESARMLGIEPKVAMLSYSSGSSGAGEDVDKVRKATELVRERRPDLAVEGPIQYDAAVDPAVGKKKMPDSQVAGQASVLIFPDLNTGNNTYKAVQRETGALAIGPMLQGLNKPVNDLSRGCTVADIFNTVVITAIQAQESGG</sequence>
<dbReference type="Gene3D" id="3.40.1390.20">
    <property type="entry name" value="HprK N-terminal domain-like"/>
    <property type="match status" value="1"/>
</dbReference>
<dbReference type="InterPro" id="IPR042113">
    <property type="entry name" value="P_AcTrfase_dom1"/>
</dbReference>
<comment type="pathway">
    <text evidence="2 12">Metabolic intermediate biosynthesis; acetyl-CoA biosynthesis; acetyl-CoA from acetate: step 2/2.</text>
</comment>
<dbReference type="InterPro" id="IPR004614">
    <property type="entry name" value="P_AcTrfase"/>
</dbReference>
<evidence type="ECO:0000256" key="2">
    <source>
        <dbReference type="ARBA" id="ARBA00004989"/>
    </source>
</evidence>
<comment type="subcellular location">
    <subcellularLocation>
        <location evidence="1 12">Cytoplasm</location>
    </subcellularLocation>
</comment>
<evidence type="ECO:0000256" key="9">
    <source>
        <dbReference type="ARBA" id="ARBA00022679"/>
    </source>
</evidence>
<evidence type="ECO:0000256" key="7">
    <source>
        <dbReference type="ARBA" id="ARBA00021528"/>
    </source>
</evidence>
<dbReference type="NCBIfam" id="NF004167">
    <property type="entry name" value="PRK05632.1"/>
    <property type="match status" value="1"/>
</dbReference>
<dbReference type="SUPFAM" id="SSF52540">
    <property type="entry name" value="P-loop containing nucleoside triphosphate hydrolases"/>
    <property type="match status" value="1"/>
</dbReference>
<dbReference type="SUPFAM" id="SSF53659">
    <property type="entry name" value="Isocitrate/Isopropylmalate dehydrogenase-like"/>
    <property type="match status" value="1"/>
</dbReference>
<dbReference type="RefSeq" id="WP_206578234.1">
    <property type="nucleotide sequence ID" value="NZ_JAFKCT010000004.1"/>
</dbReference>